<proteinExistence type="predicted"/>
<dbReference type="OrthoDB" id="2130169at2759"/>
<evidence type="ECO:0000259" key="1">
    <source>
        <dbReference type="Pfam" id="PF05368"/>
    </source>
</evidence>
<dbReference type="InterPro" id="IPR036291">
    <property type="entry name" value="NAD(P)-bd_dom_sf"/>
</dbReference>
<dbReference type="InterPro" id="IPR051783">
    <property type="entry name" value="NAD(P)-dependent_oxidoreduct"/>
</dbReference>
<gene>
    <name evidence="2" type="ORF">NW766_009620</name>
</gene>
<dbReference type="Proteomes" id="UP001152130">
    <property type="component" value="Unassembled WGS sequence"/>
</dbReference>
<name>A0A9W8U7J0_9HYPO</name>
<dbReference type="AlphaFoldDB" id="A0A9W8U7J0"/>
<organism evidence="2 3">
    <name type="scientific">Fusarium irregulare</name>
    <dbReference type="NCBI Taxonomy" id="2494466"/>
    <lineage>
        <taxon>Eukaryota</taxon>
        <taxon>Fungi</taxon>
        <taxon>Dikarya</taxon>
        <taxon>Ascomycota</taxon>
        <taxon>Pezizomycotina</taxon>
        <taxon>Sordariomycetes</taxon>
        <taxon>Hypocreomycetidae</taxon>
        <taxon>Hypocreales</taxon>
        <taxon>Nectriaceae</taxon>
        <taxon>Fusarium</taxon>
        <taxon>Fusarium incarnatum-equiseti species complex</taxon>
    </lineage>
</organism>
<dbReference type="PANTHER" id="PTHR48079">
    <property type="entry name" value="PROTEIN YEEZ"/>
    <property type="match status" value="1"/>
</dbReference>
<evidence type="ECO:0000313" key="2">
    <source>
        <dbReference type="EMBL" id="KAJ4007815.1"/>
    </source>
</evidence>
<sequence length="499" mass="54812">MAKIFLTGASGYIGGDVLHLLTKSHPQYKIRALIRDASKGKAVRKAYNQVQIVPGGLDDTDLIAQEARDADVVVHLAATGHLKSVQTIYQAVSDRPKGPKSPYYIQISGASALAVSELADKSRVPGSLSNIIYNDLTDLESVKSLIKQYPNRAVDNFMFSAAENSSVKTALVVPPMIYGLGRGPVNQRSIQIPSLVNATLKRQRGLQVGPGESRWSNIHIADLSRIFLRLVEKAVEGNQDGNIWGAKGIYFTGSFGEISRRVAAVAHDLHLIPSREVDQISGDEADELLPHGSVLFGTNARSGAQRAEKVLAWQPENDSLESEIPHVVTREAQSLGLQARDPVSKLDISVMKEDFEACELVKRYESLRDQLSRASNADSPSGRRDQLVDKIEKCTKDIHTHTKFKRFLLGPSIEEIKSTAYWPIVIINVTDIASHVIIVWEGEITSLALEEVSIETAPPVIRERLGGHGLASRRELLPDIARDIIALPEEDDDDFNFLS</sequence>
<keyword evidence="3" id="KW-1185">Reference proteome</keyword>
<comment type="caution">
    <text evidence="2">The sequence shown here is derived from an EMBL/GenBank/DDBJ whole genome shotgun (WGS) entry which is preliminary data.</text>
</comment>
<feature type="domain" description="NmrA-like" evidence="1">
    <location>
        <begin position="3"/>
        <end position="78"/>
    </location>
</feature>
<dbReference type="EMBL" id="JAPDHF010000016">
    <property type="protein sequence ID" value="KAJ4007815.1"/>
    <property type="molecule type" value="Genomic_DNA"/>
</dbReference>
<accession>A0A9W8U7J0</accession>
<dbReference type="GO" id="GO:0005737">
    <property type="term" value="C:cytoplasm"/>
    <property type="evidence" value="ECO:0007669"/>
    <property type="project" value="TreeGrafter"/>
</dbReference>
<dbReference type="InterPro" id="IPR008030">
    <property type="entry name" value="NmrA-like"/>
</dbReference>
<protein>
    <recommendedName>
        <fullName evidence="1">NmrA-like domain-containing protein</fullName>
    </recommendedName>
</protein>
<reference evidence="2" key="1">
    <citation type="submission" date="2022-10" db="EMBL/GenBank/DDBJ databases">
        <title>Fusarium specimens isolated from Avocado Roots.</title>
        <authorList>
            <person name="Stajich J."/>
            <person name="Roper C."/>
            <person name="Heimlech-Rivalta G."/>
        </authorList>
    </citation>
    <scope>NUCLEOTIDE SEQUENCE</scope>
    <source>
        <strain evidence="2">CF00143</strain>
    </source>
</reference>
<dbReference type="PANTHER" id="PTHR48079:SF8">
    <property type="entry name" value="NAD(P)-BINDING DOMAIN-CONTAINING PROTEIN"/>
    <property type="match status" value="1"/>
</dbReference>
<dbReference type="Gene3D" id="3.40.50.720">
    <property type="entry name" value="NAD(P)-binding Rossmann-like Domain"/>
    <property type="match status" value="1"/>
</dbReference>
<dbReference type="GO" id="GO:0004029">
    <property type="term" value="F:aldehyde dehydrogenase (NAD+) activity"/>
    <property type="evidence" value="ECO:0007669"/>
    <property type="project" value="TreeGrafter"/>
</dbReference>
<dbReference type="SUPFAM" id="SSF51735">
    <property type="entry name" value="NAD(P)-binding Rossmann-fold domains"/>
    <property type="match status" value="1"/>
</dbReference>
<dbReference type="Pfam" id="PF05368">
    <property type="entry name" value="NmrA"/>
    <property type="match status" value="1"/>
</dbReference>
<evidence type="ECO:0000313" key="3">
    <source>
        <dbReference type="Proteomes" id="UP001152130"/>
    </source>
</evidence>